<dbReference type="PANTHER" id="PTHR16119">
    <property type="entry name" value="TRANSMEMBRANE PROTEIN 144"/>
    <property type="match status" value="1"/>
</dbReference>
<feature type="transmembrane region" description="Helical" evidence="6">
    <location>
        <begin position="495"/>
        <end position="515"/>
    </location>
</feature>
<keyword evidence="3 6" id="KW-0812">Transmembrane</keyword>
<dbReference type="PANTHER" id="PTHR16119:SF17">
    <property type="entry name" value="TRANSMEMBRANE PROTEIN 144"/>
    <property type="match status" value="1"/>
</dbReference>
<gene>
    <name evidence="8" type="ORF">SEV965_LOCUS17255</name>
</gene>
<proteinExistence type="inferred from homology"/>
<dbReference type="InterPro" id="IPR012435">
    <property type="entry name" value="TMEM144"/>
</dbReference>
<feature type="transmembrane region" description="Helical" evidence="6">
    <location>
        <begin position="564"/>
        <end position="583"/>
    </location>
</feature>
<evidence type="ECO:0000256" key="5">
    <source>
        <dbReference type="ARBA" id="ARBA00023136"/>
    </source>
</evidence>
<feature type="transmembrane region" description="Helical" evidence="6">
    <location>
        <begin position="326"/>
        <end position="348"/>
    </location>
</feature>
<dbReference type="InterPro" id="IPR010651">
    <property type="entry name" value="Sugar_transport"/>
</dbReference>
<protein>
    <recommendedName>
        <fullName evidence="7">F-box domain-containing protein</fullName>
    </recommendedName>
</protein>
<feature type="transmembrane region" description="Helical" evidence="6">
    <location>
        <begin position="355"/>
        <end position="373"/>
    </location>
</feature>
<comment type="subcellular location">
    <subcellularLocation>
        <location evidence="1">Membrane</location>
        <topology evidence="1">Multi-pass membrane protein</topology>
    </subcellularLocation>
</comment>
<feature type="domain" description="F-box" evidence="7">
    <location>
        <begin position="8"/>
        <end position="55"/>
    </location>
</feature>
<dbReference type="InterPro" id="IPR001810">
    <property type="entry name" value="F-box_dom"/>
</dbReference>
<dbReference type="EMBL" id="CAJNOU010000982">
    <property type="protein sequence ID" value="CAF1127937.1"/>
    <property type="molecule type" value="Genomic_DNA"/>
</dbReference>
<comment type="caution">
    <text evidence="8">The sequence shown here is derived from an EMBL/GenBank/DDBJ whole genome shotgun (WGS) entry which is preliminary data.</text>
</comment>
<keyword evidence="4 6" id="KW-1133">Transmembrane helix</keyword>
<dbReference type="GO" id="GO:0016020">
    <property type="term" value="C:membrane"/>
    <property type="evidence" value="ECO:0007669"/>
    <property type="project" value="UniProtKB-SubCell"/>
</dbReference>
<dbReference type="Proteomes" id="UP000663889">
    <property type="component" value="Unassembled WGS sequence"/>
</dbReference>
<feature type="transmembrane region" description="Helical" evidence="6">
    <location>
        <begin position="385"/>
        <end position="405"/>
    </location>
</feature>
<dbReference type="GO" id="GO:0015144">
    <property type="term" value="F:carbohydrate transmembrane transporter activity"/>
    <property type="evidence" value="ECO:0007669"/>
    <property type="project" value="InterPro"/>
</dbReference>
<dbReference type="Pfam" id="PF07857">
    <property type="entry name" value="TMEM144"/>
    <property type="match status" value="2"/>
</dbReference>
<feature type="transmembrane region" description="Helical" evidence="6">
    <location>
        <begin position="527"/>
        <end position="552"/>
    </location>
</feature>
<name>A0A814R575_9BILA</name>
<dbReference type="PROSITE" id="PS50181">
    <property type="entry name" value="FBOX"/>
    <property type="match status" value="1"/>
</dbReference>
<accession>A0A814R575</accession>
<evidence type="ECO:0000256" key="1">
    <source>
        <dbReference type="ARBA" id="ARBA00004141"/>
    </source>
</evidence>
<reference evidence="8" key="1">
    <citation type="submission" date="2021-02" db="EMBL/GenBank/DDBJ databases">
        <authorList>
            <person name="Nowell W R."/>
        </authorList>
    </citation>
    <scope>NUCLEOTIDE SEQUENCE</scope>
</reference>
<organism evidence="8 9">
    <name type="scientific">Rotaria sordida</name>
    <dbReference type="NCBI Taxonomy" id="392033"/>
    <lineage>
        <taxon>Eukaryota</taxon>
        <taxon>Metazoa</taxon>
        <taxon>Spiralia</taxon>
        <taxon>Gnathifera</taxon>
        <taxon>Rotifera</taxon>
        <taxon>Eurotatoria</taxon>
        <taxon>Bdelloidea</taxon>
        <taxon>Philodinida</taxon>
        <taxon>Philodinidae</taxon>
        <taxon>Rotaria</taxon>
    </lineage>
</organism>
<dbReference type="AlphaFoldDB" id="A0A814R575"/>
<evidence type="ECO:0000313" key="8">
    <source>
        <dbReference type="EMBL" id="CAF1127937.1"/>
    </source>
</evidence>
<evidence type="ECO:0000256" key="6">
    <source>
        <dbReference type="SAM" id="Phobius"/>
    </source>
</evidence>
<sequence length="589" mass="66413">MSTGKKDAINILDLPDEIVLAIIRKLNMIDVLYSLVDVNQRFDRLVLDPLYVHHLDLTVTSLLNNNFSVGKKVLDRICEEILPRISNNIKKIILDQHSMERILPAIVFSQLYSLTLSTLQPDALLPYLTGDTKLRYLLTNQITHLNIDILDQVTTELNNENESNIFTLILSIGKCVTDLTFSQWLCYKHTWISIFHLPSTSCVSSTLTKLNINVNTFDDCLYLLDDHLDSLSSIIINIRKISAPLLDIDNTENDKDSSTISNTDKDKKVNRKQLGAFGNNSLMMKLLELKRSLYQIHKSSLNSSENDRFEQVFSTTLMCMKSVLRLTFLIGGILWTTGNILSIFVIRINGLGMSMLLWCTTNMLVGWASGHFGWFGLLPENVEKPILNCIGVIITCLSGMAFLGIRTIKQEEIIQNLEEEQQPILQSSPIVTTCNDATPIDTPTITISSSTNLYKRIIGCILAIIAGILFYFIFIPSTYIQDHPNIYQTASKNGLHYVFAMYSGIFFSSMFYYLIYIVCKGIAQAGFLVANSILSQTISFPLITIGPGTIAIFYFKEIFGRRNYLIIIIGTLLRIISAILIILSKPIPR</sequence>
<evidence type="ECO:0000256" key="2">
    <source>
        <dbReference type="ARBA" id="ARBA00005731"/>
    </source>
</evidence>
<evidence type="ECO:0000313" key="9">
    <source>
        <dbReference type="Proteomes" id="UP000663889"/>
    </source>
</evidence>
<comment type="similarity">
    <text evidence="2">Belongs to the TMEM144 family.</text>
</comment>
<feature type="transmembrane region" description="Helical" evidence="6">
    <location>
        <begin position="457"/>
        <end position="475"/>
    </location>
</feature>
<keyword evidence="5 6" id="KW-0472">Membrane</keyword>
<evidence type="ECO:0000256" key="3">
    <source>
        <dbReference type="ARBA" id="ARBA00022692"/>
    </source>
</evidence>
<evidence type="ECO:0000256" key="4">
    <source>
        <dbReference type="ARBA" id="ARBA00022989"/>
    </source>
</evidence>
<evidence type="ECO:0000259" key="7">
    <source>
        <dbReference type="PROSITE" id="PS50181"/>
    </source>
</evidence>